<dbReference type="EMBL" id="JH712078">
    <property type="protein sequence ID" value="EFO18990.1"/>
    <property type="molecule type" value="Genomic_DNA"/>
</dbReference>
<name>A0A1S0TT05_LOALO</name>
<dbReference type="AlphaFoldDB" id="A0A1S0TT05"/>
<organism evidence="1">
    <name type="scientific">Loa loa</name>
    <name type="common">Eye worm</name>
    <name type="synonym">Filaria loa</name>
    <dbReference type="NCBI Taxonomy" id="7209"/>
    <lineage>
        <taxon>Eukaryota</taxon>
        <taxon>Metazoa</taxon>
        <taxon>Ecdysozoa</taxon>
        <taxon>Nematoda</taxon>
        <taxon>Chromadorea</taxon>
        <taxon>Rhabditida</taxon>
        <taxon>Spirurina</taxon>
        <taxon>Spiruromorpha</taxon>
        <taxon>Filarioidea</taxon>
        <taxon>Onchocercidae</taxon>
        <taxon>Loa</taxon>
    </lineage>
</organism>
<dbReference type="CTD" id="9946944"/>
<dbReference type="InParanoid" id="A0A1S0TT05"/>
<reference evidence="1" key="1">
    <citation type="submission" date="2012-04" db="EMBL/GenBank/DDBJ databases">
        <title>The Genome Sequence of Loa loa.</title>
        <authorList>
            <consortium name="The Broad Institute Genome Sequencing Platform"/>
            <consortium name="Broad Institute Genome Sequencing Center for Infectious Disease"/>
            <person name="Nutman T.B."/>
            <person name="Fink D.L."/>
            <person name="Russ C."/>
            <person name="Young S."/>
            <person name="Zeng Q."/>
            <person name="Gargeya S."/>
            <person name="Alvarado L."/>
            <person name="Berlin A."/>
            <person name="Chapman S.B."/>
            <person name="Chen Z."/>
            <person name="Freedman E."/>
            <person name="Gellesch M."/>
            <person name="Goldberg J."/>
            <person name="Griggs A."/>
            <person name="Gujja S."/>
            <person name="Heilman E.R."/>
            <person name="Heiman D."/>
            <person name="Howarth C."/>
            <person name="Mehta T."/>
            <person name="Neiman D."/>
            <person name="Pearson M."/>
            <person name="Roberts A."/>
            <person name="Saif S."/>
            <person name="Shea T."/>
            <person name="Shenoy N."/>
            <person name="Sisk P."/>
            <person name="Stolte C."/>
            <person name="Sykes S."/>
            <person name="White J."/>
            <person name="Yandava C."/>
            <person name="Haas B."/>
            <person name="Henn M.R."/>
            <person name="Nusbaum C."/>
            <person name="Birren B."/>
        </authorList>
    </citation>
    <scope>NUCLEOTIDE SEQUENCE [LARGE SCALE GENOMIC DNA]</scope>
</reference>
<evidence type="ECO:0000313" key="1">
    <source>
        <dbReference type="EMBL" id="EFO18990.1"/>
    </source>
</evidence>
<proteinExistence type="predicted"/>
<protein>
    <submittedName>
        <fullName evidence="1">Uncharacterized protein</fullName>
    </submittedName>
</protein>
<dbReference type="GeneID" id="9946944"/>
<accession>A0A1S0TT05</accession>
<gene>
    <name evidence="1" type="ORF">LOAG_09504</name>
</gene>
<dbReference type="RefSeq" id="XP_003145079.1">
    <property type="nucleotide sequence ID" value="XM_003145031.1"/>
</dbReference>
<dbReference type="KEGG" id="loa:LOAG_09504"/>
<sequence length="168" mass="19145">MVRILVRAFGHLGLNSTHTISDEFEGYANLSRIWYRPFLLTVSKALVRSTKVTWRSPCTSLCWRTKPFQWNSITLATLFASFHLLYDRLHHSGGYVQFVFQPLVAIRYCRTRLSSPESISSDQYPELPVCEIGSTASTESYYLLFHPLPIATGPYKLGCIFRAVAFLG</sequence>